<dbReference type="EMBL" id="JBBPFD010000018">
    <property type="protein sequence ID" value="KAK7888625.1"/>
    <property type="molecule type" value="Genomic_DNA"/>
</dbReference>
<proteinExistence type="predicted"/>
<keyword evidence="2" id="KW-1185">Reference proteome</keyword>
<accession>A0AAW0MYX4</accession>
<dbReference type="AlphaFoldDB" id="A0AAW0MYX4"/>
<protein>
    <submittedName>
        <fullName evidence="1">Uncharacterized protein</fullName>
    </submittedName>
</protein>
<reference evidence="2" key="1">
    <citation type="submission" date="2024-04" db="EMBL/GenBank/DDBJ databases">
        <title>Salinicola lusitanus LLJ914,a marine bacterium isolated from the Okinawa Trough.</title>
        <authorList>
            <person name="Li J."/>
        </authorList>
    </citation>
    <scope>NUCLEOTIDE SEQUENCE [LARGE SCALE GENOMIC DNA]</scope>
</reference>
<gene>
    <name evidence="1" type="ORF">WMY93_024185</name>
</gene>
<name>A0AAW0MYX4_9GOBI</name>
<evidence type="ECO:0000313" key="2">
    <source>
        <dbReference type="Proteomes" id="UP001460270"/>
    </source>
</evidence>
<organism evidence="1 2">
    <name type="scientific">Mugilogobius chulae</name>
    <name type="common">yellowstripe goby</name>
    <dbReference type="NCBI Taxonomy" id="88201"/>
    <lineage>
        <taxon>Eukaryota</taxon>
        <taxon>Metazoa</taxon>
        <taxon>Chordata</taxon>
        <taxon>Craniata</taxon>
        <taxon>Vertebrata</taxon>
        <taxon>Euteleostomi</taxon>
        <taxon>Actinopterygii</taxon>
        <taxon>Neopterygii</taxon>
        <taxon>Teleostei</taxon>
        <taxon>Neoteleostei</taxon>
        <taxon>Acanthomorphata</taxon>
        <taxon>Gobiaria</taxon>
        <taxon>Gobiiformes</taxon>
        <taxon>Gobioidei</taxon>
        <taxon>Gobiidae</taxon>
        <taxon>Gobionellinae</taxon>
        <taxon>Mugilogobius</taxon>
    </lineage>
</organism>
<sequence>MRVHRVQIEFRWSFSLSQSEFSRSHRSSVGRFIEFSMESVSQSSAWSSTELHSSSVEFQTEVQSVQTVQTEFIGCQSDSVEFSRSQSSIIRSSDRASDGYSDGRSVDSDRGFIMRLQSDSARSDGVQTSSVEFRRGQTEFKEVQSEVQTIQTELQTEVQTGSERRFRRSQSVQNSSIGGSATVVLTSLAKNTWRWVPTDLHLAFTAPEEKLQSIEDWVKAETNSHGTINYP</sequence>
<evidence type="ECO:0000313" key="1">
    <source>
        <dbReference type="EMBL" id="KAK7888625.1"/>
    </source>
</evidence>
<dbReference type="Proteomes" id="UP001460270">
    <property type="component" value="Unassembled WGS sequence"/>
</dbReference>
<comment type="caution">
    <text evidence="1">The sequence shown here is derived from an EMBL/GenBank/DDBJ whole genome shotgun (WGS) entry which is preliminary data.</text>
</comment>